<gene>
    <name evidence="10" type="primary">LOC115482058</name>
</gene>
<dbReference type="CDD" id="cd00033">
    <property type="entry name" value="CCP"/>
    <property type="match status" value="18"/>
</dbReference>
<feature type="domain" description="Sushi" evidence="8">
    <location>
        <begin position="962"/>
        <end position="1026"/>
    </location>
</feature>
<keyword evidence="1 5" id="KW-0768">Sushi</keyword>
<sequence>MVVWWSATKSASIFSVMLSVSLFTAVQSDCGVPPSFQFAVMDQKFFGTRRFDAGSVVIYHCEPGYARIPGMSNRITCSEISEWSQLPEFCRRKSCGSPGELLNGRFDLEDALFGSTATFSCNEGYRLVGRAERKCQHDGLWSHSVPTCEPVICQEPPEIVGGTYSGRGKEEYTYQSSVTYHCNEPSLSLIGEPSIFCTEYGKWSGNPPVCRDITCPKPVMENGQIISSFQNLYKYGDTITFRCDYAFIINGSNVAECGVDNKWLPKSPECLRRESCPEPLLENGKINGSRETFKSGLEVGYRIGSSVEFHCDPGFSPVPYPRKTVNCQQDLHWYPKNPTCRARLGCLEPHIANGIVYGGINNRFKYGFQYEYRVNSVVEFSCQPGYILRGEKNSSCQMDKRWSTEIPTCEARESCPEPLLENGKINGSRETFKSGLEVGYRIGSSVEFHCDPGFSLIPNHRKMATCLQDLHWDQKNPTCRARLGCLEPQIANGNVQGGINNRYKYGFEYEYRVNSVVEFSCQPGYILIGEKNSSCQMDKRWSTEIPICEARESCPEPVLHNGRVIGQPEAFKSGLETGYRLGVSVDLECDPGHEIKGETRIKCGADLKWSPSVPTCVRNSCPVPEVENGYINLRNGNFIKSGLGDKYTAFESVTLECYPGYTMNGKRTISCTFELNWEPPVPTCKPLAGFSPPLPPFKNETQEETEDCRKIPGGVTALCEAVDKKTNEICVEAEIESYKTILEMKKLCLEIQKLQLEINKLQDRDIARADVGPGTANIRDSFSSSGSYYICSTKQCHETISSGVAVPGETYVDNSKYLSNTKKCSSHLWANVYLAAFSSYNSFFSLRPGFFLLPLYRQVLVAWADMASRRRRTGDDSRWVAAAAALLCLLNARVQGDCGIPPPIDNANLKDEYIGKTEFPIGSVASYMCDTSKGYGKKPGLSDTITCTEDSTWSVIPEFCELTCDVPTRFDVGQLKDEFAEKNIFPVGTSVSYDCRPGYKPIRGLPTTITCLQNLTWSIIESFCERRSCGSPGELVNGAVELEDNLFGSVATFSCNEGHRLVGRSTRQCLATGSWNNKVPTCEAFICVSPPDIEGGTHSGIGKDQFDYQSSVIYSCNSSLTLIGEASIYCTQYGNWSRMPPKCKAVSCTDPVVQNGRKISGFGHSYKYGHSVQFECNSGFDLVGSDIITCDEDSNWKPPIPACQVAVSCTDPVVQNGRKISGFGHSYKYGHSVQFECNSGFVLVGSDIITCEEDSNWKPPIPACQVAVSCTDPVVQNGRKISGFGHFYKYGHSVQFECNSGFDLVGSDIITCDEDSNWKPPIPACQVAVSCTDPVVQNGRKISGFGHSYKYGHSVQFECNSGFVLVGSDIITCEEDSNWKPPIPACQVVTTTTVVPDVVNERSTTYATQTTHWISSTPTQTTFGIKIQITTVETKSGEDDHDTGGSNAALIVGILVALFCLVVVLAAVCYVCKKKKEGHPCSLQFHCNSAVSSVPTKADKPLMQAGVAETR</sequence>
<dbReference type="InParanoid" id="A0A6P7ZV66"/>
<evidence type="ECO:0000256" key="1">
    <source>
        <dbReference type="ARBA" id="ARBA00022659"/>
    </source>
</evidence>
<organism evidence="9 10">
    <name type="scientific">Microcaecilia unicolor</name>
    <dbReference type="NCBI Taxonomy" id="1415580"/>
    <lineage>
        <taxon>Eukaryota</taxon>
        <taxon>Metazoa</taxon>
        <taxon>Chordata</taxon>
        <taxon>Craniata</taxon>
        <taxon>Vertebrata</taxon>
        <taxon>Euteleostomi</taxon>
        <taxon>Amphibia</taxon>
        <taxon>Gymnophiona</taxon>
        <taxon>Siphonopidae</taxon>
        <taxon>Microcaecilia</taxon>
    </lineage>
</organism>
<comment type="caution">
    <text evidence="5">Lacks conserved residue(s) required for the propagation of feature annotation.</text>
</comment>
<evidence type="ECO:0000256" key="5">
    <source>
        <dbReference type="PROSITE-ProRule" id="PRU00302"/>
    </source>
</evidence>
<feature type="disulfide bond" evidence="5">
    <location>
        <begin position="589"/>
        <end position="616"/>
    </location>
</feature>
<feature type="domain" description="Sushi" evidence="8">
    <location>
        <begin position="1268"/>
        <end position="1327"/>
    </location>
</feature>
<dbReference type="FunFam" id="2.10.70.10:FF:000014">
    <property type="entry name" value="Membrane cofactor protein"/>
    <property type="match status" value="5"/>
</dbReference>
<feature type="disulfide bond" evidence="5">
    <location>
        <begin position="1087"/>
        <end position="1130"/>
    </location>
</feature>
<feature type="disulfide bond" evidence="5">
    <location>
        <begin position="1055"/>
        <end position="1082"/>
    </location>
</feature>
<feature type="disulfide bond" evidence="5">
    <location>
        <begin position="121"/>
        <end position="148"/>
    </location>
</feature>
<dbReference type="Gene3D" id="1.20.5.3730">
    <property type="match status" value="1"/>
</dbReference>
<dbReference type="InterPro" id="IPR035976">
    <property type="entry name" value="Sushi/SCR/CCP_sf"/>
</dbReference>
<keyword evidence="9" id="KW-1185">Reference proteome</keyword>
<feature type="domain" description="Sushi" evidence="8">
    <location>
        <begin position="28"/>
        <end position="92"/>
    </location>
</feature>
<dbReference type="SUPFAM" id="SSF57535">
    <property type="entry name" value="Complement control module/SCR domain"/>
    <property type="match status" value="18"/>
</dbReference>
<feature type="disulfide bond" evidence="5">
    <location>
        <begin position="243"/>
        <end position="270"/>
    </location>
</feature>
<dbReference type="Pfam" id="PF00084">
    <property type="entry name" value="Sushi"/>
    <property type="match status" value="18"/>
</dbReference>
<feature type="domain" description="Sushi" evidence="8">
    <location>
        <begin position="93"/>
        <end position="150"/>
    </location>
</feature>
<keyword evidence="6" id="KW-1133">Transmembrane helix</keyword>
<feature type="domain" description="Sushi" evidence="8">
    <location>
        <begin position="274"/>
        <end position="342"/>
    </location>
</feature>
<feature type="disulfide bond" evidence="5">
    <location>
        <begin position="1237"/>
        <end position="1264"/>
    </location>
</feature>
<feature type="domain" description="Sushi" evidence="8">
    <location>
        <begin position="1329"/>
        <end position="1388"/>
    </location>
</feature>
<keyword evidence="2 7" id="KW-0732">Signal</keyword>
<feature type="disulfide bond" evidence="5">
    <location>
        <begin position="1176"/>
        <end position="1203"/>
    </location>
</feature>
<keyword evidence="6" id="KW-0472">Membrane</keyword>
<evidence type="ECO:0000313" key="9">
    <source>
        <dbReference type="Proteomes" id="UP000515156"/>
    </source>
</evidence>
<reference evidence="10" key="1">
    <citation type="submission" date="2025-08" db="UniProtKB">
        <authorList>
            <consortium name="RefSeq"/>
        </authorList>
    </citation>
    <scope>IDENTIFICATION</scope>
</reference>
<feature type="domain" description="Sushi" evidence="8">
    <location>
        <begin position="619"/>
        <end position="686"/>
    </location>
</feature>
<dbReference type="Gene3D" id="2.10.70.10">
    <property type="entry name" value="Complement Module, domain 1"/>
    <property type="match status" value="18"/>
</dbReference>
<accession>A0A6P7ZV66</accession>
<dbReference type="FunCoup" id="A0A6P7ZV66">
    <property type="interactions" value="373"/>
</dbReference>
<protein>
    <submittedName>
        <fullName evidence="10">Complement receptor type 2-like</fullName>
    </submittedName>
</protein>
<feature type="disulfide bond" evidence="5">
    <location>
        <begin position="1298"/>
        <end position="1325"/>
    </location>
</feature>
<feature type="signal peptide" evidence="7">
    <location>
        <begin position="1"/>
        <end position="28"/>
    </location>
</feature>
<feature type="domain" description="Sushi" evidence="8">
    <location>
        <begin position="552"/>
        <end position="618"/>
    </location>
</feature>
<feature type="chain" id="PRO_5027984645" evidence="7">
    <location>
        <begin position="29"/>
        <end position="1511"/>
    </location>
</feature>
<evidence type="ECO:0000259" key="8">
    <source>
        <dbReference type="PROSITE" id="PS50923"/>
    </source>
</evidence>
<evidence type="ECO:0000313" key="10">
    <source>
        <dbReference type="RefSeq" id="XP_030077479.1"/>
    </source>
</evidence>
<feature type="domain" description="Sushi" evidence="8">
    <location>
        <begin position="344"/>
        <end position="411"/>
    </location>
</feature>
<feature type="domain" description="Sushi" evidence="8">
    <location>
        <begin position="213"/>
        <end position="272"/>
    </location>
</feature>
<feature type="domain" description="Sushi" evidence="8">
    <location>
        <begin position="483"/>
        <end position="550"/>
    </location>
</feature>
<feature type="domain" description="Sushi" evidence="8">
    <location>
        <begin position="1027"/>
        <end position="1084"/>
    </location>
</feature>
<keyword evidence="6" id="KW-0812">Transmembrane</keyword>
<dbReference type="PANTHER" id="PTHR45656:SF4">
    <property type="entry name" value="PROTEIN CBR-CLEC-78"/>
    <property type="match status" value="1"/>
</dbReference>
<feature type="disulfide bond" evidence="5">
    <location>
        <begin position="657"/>
        <end position="684"/>
    </location>
</feature>
<evidence type="ECO:0000256" key="3">
    <source>
        <dbReference type="ARBA" id="ARBA00022737"/>
    </source>
</evidence>
<evidence type="ECO:0000256" key="2">
    <source>
        <dbReference type="ARBA" id="ARBA00022729"/>
    </source>
</evidence>
<feature type="disulfide bond" evidence="5">
    <location>
        <begin position="521"/>
        <end position="548"/>
    </location>
</feature>
<dbReference type="SMART" id="SM00032">
    <property type="entry name" value="CCP"/>
    <property type="match status" value="18"/>
</dbReference>
<feature type="non-terminal residue" evidence="10">
    <location>
        <position position="1511"/>
    </location>
</feature>
<keyword evidence="4 5" id="KW-1015">Disulfide bond</keyword>
<dbReference type="RefSeq" id="XP_030077479.1">
    <property type="nucleotide sequence ID" value="XM_030221619.1"/>
</dbReference>
<feature type="disulfide bond" evidence="5">
    <location>
        <begin position="1116"/>
        <end position="1143"/>
    </location>
</feature>
<dbReference type="GeneID" id="115482058"/>
<feature type="domain" description="Sushi" evidence="8">
    <location>
        <begin position="151"/>
        <end position="212"/>
    </location>
</feature>
<proteinExistence type="predicted"/>
<feature type="disulfide bond" evidence="5">
    <location>
        <begin position="382"/>
        <end position="409"/>
    </location>
</feature>
<dbReference type="InterPro" id="IPR000436">
    <property type="entry name" value="Sushi_SCR_CCP_dom"/>
</dbReference>
<name>A0A6P7ZV66_9AMPH</name>
<dbReference type="KEGG" id="muo:115482058"/>
<feature type="domain" description="Sushi" evidence="8">
    <location>
        <begin position="413"/>
        <end position="481"/>
    </location>
</feature>
<dbReference type="PROSITE" id="PS50923">
    <property type="entry name" value="SUSHI"/>
    <property type="match status" value="17"/>
</dbReference>
<evidence type="ECO:0000256" key="7">
    <source>
        <dbReference type="SAM" id="SignalP"/>
    </source>
</evidence>
<keyword evidence="3" id="KW-0677">Repeat</keyword>
<feature type="domain" description="Sushi" evidence="8">
    <location>
        <begin position="1085"/>
        <end position="1145"/>
    </location>
</feature>
<feature type="domain" description="Sushi" evidence="8">
    <location>
        <begin position="1207"/>
        <end position="1266"/>
    </location>
</feature>
<feature type="transmembrane region" description="Helical" evidence="6">
    <location>
        <begin position="1448"/>
        <end position="1472"/>
    </location>
</feature>
<dbReference type="OrthoDB" id="6480633at2759"/>
<dbReference type="Proteomes" id="UP000515156">
    <property type="component" value="Chromosome 12"/>
</dbReference>
<feature type="domain" description="Sushi" evidence="8">
    <location>
        <begin position="1146"/>
        <end position="1205"/>
    </location>
</feature>
<evidence type="ECO:0000256" key="4">
    <source>
        <dbReference type="ARBA" id="ARBA00023157"/>
    </source>
</evidence>
<feature type="disulfide bond" evidence="5">
    <location>
        <begin position="1359"/>
        <end position="1386"/>
    </location>
</feature>
<dbReference type="InterPro" id="IPR051277">
    <property type="entry name" value="SEZ6_CSMD_C4BPB_Regulators"/>
</dbReference>
<evidence type="ECO:0000256" key="6">
    <source>
        <dbReference type="SAM" id="Phobius"/>
    </source>
</evidence>
<dbReference type="PANTHER" id="PTHR45656">
    <property type="entry name" value="PROTEIN CBR-CLEC-78"/>
    <property type="match status" value="1"/>
</dbReference>